<keyword evidence="7 9" id="KW-0472">Membrane</keyword>
<sequence length="115" mass="12508">MGVILVLGVGLVVVLITALAAIALSLREGDGVSAEMSYESGFMIMVSEMQPLSVRFFVLGVVFLLLDLETAVVLSTPPSLNSVFEAEGVMVVAVIWVYMIGTVYEWWVGSLEWFM</sequence>
<keyword evidence="6 9" id="KW-1133">Transmembrane helix</keyword>
<evidence type="ECO:0000256" key="3">
    <source>
        <dbReference type="ARBA" id="ARBA00021007"/>
    </source>
</evidence>
<evidence type="ECO:0000256" key="2">
    <source>
        <dbReference type="ARBA" id="ARBA00008472"/>
    </source>
</evidence>
<evidence type="ECO:0000256" key="9">
    <source>
        <dbReference type="RuleBase" id="RU003640"/>
    </source>
</evidence>
<dbReference type="AlphaFoldDB" id="A0A6M3Z149"/>
<dbReference type="GO" id="GO:0031966">
    <property type="term" value="C:mitochondrial membrane"/>
    <property type="evidence" value="ECO:0007669"/>
    <property type="project" value="UniProtKB-SubCell"/>
</dbReference>
<dbReference type="GO" id="GO:0008137">
    <property type="term" value="F:NADH dehydrogenase (ubiquinone) activity"/>
    <property type="evidence" value="ECO:0007669"/>
    <property type="project" value="UniProtKB-UniRule"/>
</dbReference>
<dbReference type="EC" id="7.1.1.2" evidence="9"/>
<evidence type="ECO:0000256" key="8">
    <source>
        <dbReference type="ARBA" id="ARBA00049551"/>
    </source>
</evidence>
<dbReference type="InterPro" id="IPR000440">
    <property type="entry name" value="NADH_UbQ/plastoQ_OxRdtase_su3"/>
</dbReference>
<dbReference type="Gene3D" id="1.20.58.1610">
    <property type="entry name" value="NADH:ubiquinone/plastoquinone oxidoreductase, chain 3"/>
    <property type="match status" value="1"/>
</dbReference>
<keyword evidence="9" id="KW-0830">Ubiquinone</keyword>
<name>A0A6M3Z149_9BILA</name>
<accession>A0A6M3Z149</accession>
<keyword evidence="9" id="KW-0679">Respiratory chain</keyword>
<comment type="subcellular location">
    <subcellularLocation>
        <location evidence="1">Membrane</location>
    </subcellularLocation>
    <subcellularLocation>
        <location evidence="9">Mitochondrion membrane</location>
        <topology evidence="9">Multi-pass membrane protein</topology>
    </subcellularLocation>
</comment>
<feature type="transmembrane region" description="Helical" evidence="9">
    <location>
        <begin position="53"/>
        <end position="74"/>
    </location>
</feature>
<proteinExistence type="inferred from homology"/>
<comment type="similarity">
    <text evidence="2 9">Belongs to the complex I subunit 3 family.</text>
</comment>
<dbReference type="EMBL" id="MT113355">
    <property type="protein sequence ID" value="QJI81287.1"/>
    <property type="molecule type" value="Genomic_DNA"/>
</dbReference>
<reference evidence="10" key="1">
    <citation type="journal article" date="2020" name="Mol. Biochem. Parasitol.">
        <title>Characterization of the complete mitogenome of Centrorhynchus clitorideus (Meyer, 1931) (Palaeacanthocephala: Centrorhynchidae), the largest mitochondrial genome in Acanthocephala, and its phylogenetic implications.</title>
        <authorList>
            <person name="Muhammad N."/>
            <person name="Suleman"/>
            <person name="Khan M.S."/>
            <person name="Li L."/>
            <person name="Zhao Q."/>
            <person name="Ullah H."/>
            <person name="Zhu X.Q."/>
            <person name="Ma J."/>
        </authorList>
    </citation>
    <scope>NUCLEOTIDE SEQUENCE</scope>
</reference>
<organism evidence="10">
    <name type="scientific">Centrorhynchus clitorideus</name>
    <dbReference type="NCBI Taxonomy" id="2731796"/>
    <lineage>
        <taxon>Eukaryota</taxon>
        <taxon>Metazoa</taxon>
        <taxon>Spiralia</taxon>
        <taxon>Lophotrochozoa</taxon>
        <taxon>Acanthocephala</taxon>
        <taxon>Palaeacanthocephala</taxon>
        <taxon>Polymorphida</taxon>
        <taxon>Centrorhynchidae</taxon>
        <taxon>Centrorhynchus</taxon>
    </lineage>
</organism>
<evidence type="ECO:0000256" key="5">
    <source>
        <dbReference type="ARBA" id="ARBA00022692"/>
    </source>
</evidence>
<keyword evidence="9" id="KW-0249">Electron transport</keyword>
<dbReference type="InterPro" id="IPR038430">
    <property type="entry name" value="NDAH_ubi_oxred_su3_sf"/>
</dbReference>
<evidence type="ECO:0000256" key="1">
    <source>
        <dbReference type="ARBA" id="ARBA00004370"/>
    </source>
</evidence>
<evidence type="ECO:0000256" key="7">
    <source>
        <dbReference type="ARBA" id="ARBA00023136"/>
    </source>
</evidence>
<keyword evidence="5 9" id="KW-0812">Transmembrane</keyword>
<gene>
    <name evidence="10" type="primary">ND3</name>
</gene>
<protein>
    <recommendedName>
        <fullName evidence="3 9">NADH-ubiquinone oxidoreductase chain 3</fullName>
        <ecNumber evidence="9">7.1.1.2</ecNumber>
    </recommendedName>
</protein>
<keyword evidence="9" id="KW-1278">Translocase</keyword>
<feature type="transmembrane region" description="Helical" evidence="9">
    <location>
        <begin position="86"/>
        <end position="107"/>
    </location>
</feature>
<dbReference type="Pfam" id="PF00507">
    <property type="entry name" value="Oxidored_q4"/>
    <property type="match status" value="1"/>
</dbReference>
<keyword evidence="4 9" id="KW-0813">Transport</keyword>
<comment type="catalytic activity">
    <reaction evidence="8 9">
        <text>a ubiquinone + NADH + 5 H(+)(in) = a ubiquinol + NAD(+) + 4 H(+)(out)</text>
        <dbReference type="Rhea" id="RHEA:29091"/>
        <dbReference type="Rhea" id="RHEA-COMP:9565"/>
        <dbReference type="Rhea" id="RHEA-COMP:9566"/>
        <dbReference type="ChEBI" id="CHEBI:15378"/>
        <dbReference type="ChEBI" id="CHEBI:16389"/>
        <dbReference type="ChEBI" id="CHEBI:17976"/>
        <dbReference type="ChEBI" id="CHEBI:57540"/>
        <dbReference type="ChEBI" id="CHEBI:57945"/>
        <dbReference type="EC" id="7.1.1.2"/>
    </reaction>
</comment>
<keyword evidence="9 10" id="KW-0496">Mitochondrion</keyword>
<geneLocation type="mitochondrion" evidence="10"/>
<keyword evidence="9" id="KW-0520">NAD</keyword>
<evidence type="ECO:0000256" key="6">
    <source>
        <dbReference type="ARBA" id="ARBA00022989"/>
    </source>
</evidence>
<comment type="function">
    <text evidence="9">Core subunit of the mitochondrial membrane respiratory chain NADH dehydrogenase (Complex I) which catalyzes electron transfer from NADH through the respiratory chain, using ubiquinone as an electron acceptor. Essential for the catalytic activity of complex I.</text>
</comment>
<evidence type="ECO:0000313" key="10">
    <source>
        <dbReference type="EMBL" id="QJI81287.1"/>
    </source>
</evidence>
<evidence type="ECO:0000256" key="4">
    <source>
        <dbReference type="ARBA" id="ARBA00022448"/>
    </source>
</evidence>